<comment type="caution">
    <text evidence="2">The sequence shown here is derived from an EMBL/GenBank/DDBJ whole genome shotgun (WGS) entry which is preliminary data.</text>
</comment>
<reference evidence="2" key="1">
    <citation type="journal article" date="2021" name="Mol. Ecol. Resour.">
        <title>Apolygus lucorum genome provides insights into omnivorousness and mesophyll feeding.</title>
        <authorList>
            <person name="Liu Y."/>
            <person name="Liu H."/>
            <person name="Wang H."/>
            <person name="Huang T."/>
            <person name="Liu B."/>
            <person name="Yang B."/>
            <person name="Yin L."/>
            <person name="Li B."/>
            <person name="Zhang Y."/>
            <person name="Zhang S."/>
            <person name="Jiang F."/>
            <person name="Zhang X."/>
            <person name="Ren Y."/>
            <person name="Wang B."/>
            <person name="Wang S."/>
            <person name="Lu Y."/>
            <person name="Wu K."/>
            <person name="Fan W."/>
            <person name="Wang G."/>
        </authorList>
    </citation>
    <scope>NUCLEOTIDE SEQUENCE</scope>
    <source>
        <strain evidence="2">12Hb</strain>
    </source>
</reference>
<evidence type="ECO:0008006" key="4">
    <source>
        <dbReference type="Google" id="ProtNLM"/>
    </source>
</evidence>
<sequence>MINEARELTKRIELLLAGGDSDSEGDDGADKKFCVPGSSRTDTSVKTSQVKSGGQQNVVLHYSEPRAEPVYKWRINKFDGSNPGQVYDFLLEVEEKAGTRAVDVDRLFTESAELFEGEALLWYRDAVKRVSCWADLRRELLIAYQGYGNDGQLREKIRATKQSDSQGIDVFLARVCGMYDRLERKVAEVEQLEEILRNLNPFLKEKLMMIPLQSIQELRTMARLAESGRTRMGDLSATMPTTKPKAGFPHSGRIEISASHPRLHIWLPCLPLSSLALAGIALQCVYSPPQTSLFANMDHLGLQSQTDYTVQLSQHH</sequence>
<organism evidence="2 3">
    <name type="scientific">Apolygus lucorum</name>
    <name type="common">Small green plant bug</name>
    <name type="synonym">Lygocoris lucorum</name>
    <dbReference type="NCBI Taxonomy" id="248454"/>
    <lineage>
        <taxon>Eukaryota</taxon>
        <taxon>Metazoa</taxon>
        <taxon>Ecdysozoa</taxon>
        <taxon>Arthropoda</taxon>
        <taxon>Hexapoda</taxon>
        <taxon>Insecta</taxon>
        <taxon>Pterygota</taxon>
        <taxon>Neoptera</taxon>
        <taxon>Paraneoptera</taxon>
        <taxon>Hemiptera</taxon>
        <taxon>Heteroptera</taxon>
        <taxon>Panheteroptera</taxon>
        <taxon>Cimicomorpha</taxon>
        <taxon>Miridae</taxon>
        <taxon>Mirini</taxon>
        <taxon>Apolygus</taxon>
    </lineage>
</organism>
<evidence type="ECO:0000256" key="1">
    <source>
        <dbReference type="SAM" id="MobiDB-lite"/>
    </source>
</evidence>
<dbReference type="EMBL" id="WIXP02000001">
    <property type="protein sequence ID" value="KAF6216745.1"/>
    <property type="molecule type" value="Genomic_DNA"/>
</dbReference>
<evidence type="ECO:0000313" key="3">
    <source>
        <dbReference type="Proteomes" id="UP000466442"/>
    </source>
</evidence>
<proteinExistence type="predicted"/>
<dbReference type="Proteomes" id="UP000466442">
    <property type="component" value="Linkage Group LG1"/>
</dbReference>
<dbReference type="AlphaFoldDB" id="A0A8S9YBZ8"/>
<dbReference type="OrthoDB" id="8006889at2759"/>
<protein>
    <recommendedName>
        <fullName evidence="4">Retrotransposon gag domain-containing protein</fullName>
    </recommendedName>
</protein>
<name>A0A8S9YBZ8_APOLU</name>
<evidence type="ECO:0000313" key="2">
    <source>
        <dbReference type="EMBL" id="KAF6216745.1"/>
    </source>
</evidence>
<accession>A0A8S9YBZ8</accession>
<feature type="region of interest" description="Disordered" evidence="1">
    <location>
        <begin position="19"/>
        <end position="45"/>
    </location>
</feature>
<keyword evidence="3" id="KW-1185">Reference proteome</keyword>
<gene>
    <name evidence="2" type="ORF">GE061_001094</name>
</gene>